<gene>
    <name evidence="1" type="ORF">CLV98_11722</name>
</gene>
<sequence>MDGRYLVHSAEIQSLALEKAEAILLSGKLLITQYFNPRF</sequence>
<evidence type="ECO:0000313" key="2">
    <source>
        <dbReference type="Proteomes" id="UP000245880"/>
    </source>
</evidence>
<keyword evidence="2" id="KW-1185">Reference proteome</keyword>
<name>A0A316AC73_9BACT</name>
<reference evidence="1 2" key="1">
    <citation type="submission" date="2018-03" db="EMBL/GenBank/DDBJ databases">
        <title>Genomic Encyclopedia of Archaeal and Bacterial Type Strains, Phase II (KMG-II): from individual species to whole genera.</title>
        <authorList>
            <person name="Goeker M."/>
        </authorList>
    </citation>
    <scope>NUCLEOTIDE SEQUENCE [LARGE SCALE GENOMIC DNA]</scope>
    <source>
        <strain evidence="1 2">DSM 100346</strain>
    </source>
</reference>
<comment type="caution">
    <text evidence="1">The sequence shown here is derived from an EMBL/GenBank/DDBJ whole genome shotgun (WGS) entry which is preliminary data.</text>
</comment>
<dbReference type="Proteomes" id="UP000245880">
    <property type="component" value="Unassembled WGS sequence"/>
</dbReference>
<organism evidence="1 2">
    <name type="scientific">Dyadobacter jejuensis</name>
    <dbReference type="NCBI Taxonomy" id="1082580"/>
    <lineage>
        <taxon>Bacteria</taxon>
        <taxon>Pseudomonadati</taxon>
        <taxon>Bacteroidota</taxon>
        <taxon>Cytophagia</taxon>
        <taxon>Cytophagales</taxon>
        <taxon>Spirosomataceae</taxon>
        <taxon>Dyadobacter</taxon>
    </lineage>
</organism>
<proteinExistence type="predicted"/>
<dbReference type="AlphaFoldDB" id="A0A316AC73"/>
<evidence type="ECO:0000313" key="1">
    <source>
        <dbReference type="EMBL" id="PWJ54484.1"/>
    </source>
</evidence>
<dbReference type="EMBL" id="QGDT01000017">
    <property type="protein sequence ID" value="PWJ54484.1"/>
    <property type="molecule type" value="Genomic_DNA"/>
</dbReference>
<protein>
    <submittedName>
        <fullName evidence="1">Uncharacterized protein</fullName>
    </submittedName>
</protein>
<accession>A0A316AC73</accession>